<keyword evidence="7" id="KW-1133">Transmembrane helix</keyword>
<evidence type="ECO:0000259" key="8">
    <source>
        <dbReference type="PROSITE" id="PS50109"/>
    </source>
</evidence>
<dbReference type="Pfam" id="PF00512">
    <property type="entry name" value="HisKA"/>
    <property type="match status" value="1"/>
</dbReference>
<dbReference type="Pfam" id="PF00072">
    <property type="entry name" value="Response_reg"/>
    <property type="match status" value="1"/>
</dbReference>
<evidence type="ECO:0000256" key="7">
    <source>
        <dbReference type="SAM" id="Phobius"/>
    </source>
</evidence>
<dbReference type="SUPFAM" id="SSF52172">
    <property type="entry name" value="CheY-like"/>
    <property type="match status" value="1"/>
</dbReference>
<dbReference type="GO" id="GO:0000155">
    <property type="term" value="F:phosphorelay sensor kinase activity"/>
    <property type="evidence" value="ECO:0007669"/>
    <property type="project" value="InterPro"/>
</dbReference>
<keyword evidence="4" id="KW-0808">Transferase</keyword>
<dbReference type="InterPro" id="IPR001789">
    <property type="entry name" value="Sig_transdc_resp-reg_receiver"/>
</dbReference>
<keyword evidence="7" id="KW-0472">Membrane</keyword>
<dbReference type="CDD" id="cd17546">
    <property type="entry name" value="REC_hyHK_CKI1_RcsC-like"/>
    <property type="match status" value="1"/>
</dbReference>
<dbReference type="PANTHER" id="PTHR43047:SF66">
    <property type="entry name" value="HISKA"/>
    <property type="match status" value="1"/>
</dbReference>
<keyword evidence="3 6" id="KW-0597">Phosphoprotein</keyword>
<dbReference type="RefSeq" id="WP_113965709.1">
    <property type="nucleotide sequence ID" value="NZ_JAWVXR010000001.1"/>
</dbReference>
<dbReference type="Proteomes" id="UP000252249">
    <property type="component" value="Unassembled WGS sequence"/>
</dbReference>
<dbReference type="SMART" id="SM00387">
    <property type="entry name" value="HATPase_c"/>
    <property type="match status" value="1"/>
</dbReference>
<dbReference type="InterPro" id="IPR005467">
    <property type="entry name" value="His_kinase_dom"/>
</dbReference>
<dbReference type="Gene3D" id="3.40.50.2300">
    <property type="match status" value="1"/>
</dbReference>
<comment type="caution">
    <text evidence="11">The sequence shown here is derived from an EMBL/GenBank/DDBJ whole genome shotgun (WGS) entry which is preliminary data.</text>
</comment>
<name>A0A368P8V4_9FLAO</name>
<dbReference type="InterPro" id="IPR004358">
    <property type="entry name" value="Sig_transdc_His_kin-like_C"/>
</dbReference>
<evidence type="ECO:0000256" key="3">
    <source>
        <dbReference type="ARBA" id="ARBA00022553"/>
    </source>
</evidence>
<dbReference type="Gene3D" id="3.30.565.10">
    <property type="entry name" value="Histidine kinase-like ATPase, C-terminal domain"/>
    <property type="match status" value="1"/>
</dbReference>
<feature type="modified residue" description="4-aspartylphosphate" evidence="6">
    <location>
        <position position="609"/>
    </location>
</feature>
<accession>A0A368P8V4</accession>
<feature type="domain" description="Response regulatory" evidence="9">
    <location>
        <begin position="560"/>
        <end position="674"/>
    </location>
</feature>
<evidence type="ECO:0000256" key="2">
    <source>
        <dbReference type="ARBA" id="ARBA00012438"/>
    </source>
</evidence>
<evidence type="ECO:0000259" key="9">
    <source>
        <dbReference type="PROSITE" id="PS50110"/>
    </source>
</evidence>
<dbReference type="InterPro" id="IPR011006">
    <property type="entry name" value="CheY-like_superfamily"/>
</dbReference>
<dbReference type="PROSITE" id="PS50110">
    <property type="entry name" value="RESPONSE_REGULATORY"/>
    <property type="match status" value="1"/>
</dbReference>
<dbReference type="GO" id="GO:0009927">
    <property type="term" value="F:histidine phosphotransfer kinase activity"/>
    <property type="evidence" value="ECO:0007669"/>
    <property type="project" value="TreeGrafter"/>
</dbReference>
<evidence type="ECO:0000313" key="12">
    <source>
        <dbReference type="Proteomes" id="UP000252249"/>
    </source>
</evidence>
<keyword evidence="7" id="KW-0812">Transmembrane</keyword>
<reference evidence="11 12" key="1">
    <citation type="submission" date="2018-07" db="EMBL/GenBank/DDBJ databases">
        <title>Oceanihabitans testaceum sp. nov., isolated from marine sediment.</title>
        <authorList>
            <person name="Li C.-M."/>
        </authorList>
    </citation>
    <scope>NUCLEOTIDE SEQUENCE [LARGE SCALE GENOMIC DNA]</scope>
    <source>
        <strain evidence="11 12">S9-10</strain>
    </source>
</reference>
<dbReference type="OrthoDB" id="9811889at2"/>
<evidence type="ECO:0000259" key="10">
    <source>
        <dbReference type="PROSITE" id="PS50839"/>
    </source>
</evidence>
<dbReference type="PRINTS" id="PR00344">
    <property type="entry name" value="BCTRLSENSOR"/>
</dbReference>
<dbReference type="EMBL" id="QPIG01000001">
    <property type="protein sequence ID" value="RCU58229.1"/>
    <property type="molecule type" value="Genomic_DNA"/>
</dbReference>
<feature type="transmembrane region" description="Helical" evidence="7">
    <location>
        <begin position="255"/>
        <end position="277"/>
    </location>
</feature>
<evidence type="ECO:0000256" key="1">
    <source>
        <dbReference type="ARBA" id="ARBA00000085"/>
    </source>
</evidence>
<feature type="domain" description="Histidine kinase" evidence="8">
    <location>
        <begin position="320"/>
        <end position="540"/>
    </location>
</feature>
<keyword evidence="12" id="KW-1185">Reference proteome</keyword>
<dbReference type="FunFam" id="3.30.565.10:FF:000010">
    <property type="entry name" value="Sensor histidine kinase RcsC"/>
    <property type="match status" value="1"/>
</dbReference>
<dbReference type="InterPro" id="IPR003661">
    <property type="entry name" value="HisK_dim/P_dom"/>
</dbReference>
<dbReference type="CDD" id="cd16922">
    <property type="entry name" value="HATPase_EvgS-ArcB-TorS-like"/>
    <property type="match status" value="1"/>
</dbReference>
<dbReference type="PANTHER" id="PTHR43047">
    <property type="entry name" value="TWO-COMPONENT HISTIDINE PROTEIN KINASE"/>
    <property type="match status" value="1"/>
</dbReference>
<dbReference type="AlphaFoldDB" id="A0A368P8V4"/>
<proteinExistence type="predicted"/>
<comment type="catalytic activity">
    <reaction evidence="1">
        <text>ATP + protein L-histidine = ADP + protein N-phospho-L-histidine.</text>
        <dbReference type="EC" id="2.7.13.3"/>
    </reaction>
</comment>
<dbReference type="InterPro" id="IPR036097">
    <property type="entry name" value="HisK_dim/P_sf"/>
</dbReference>
<dbReference type="Gene3D" id="1.10.287.130">
    <property type="match status" value="1"/>
</dbReference>
<dbReference type="Pfam" id="PF02518">
    <property type="entry name" value="HATPase_c"/>
    <property type="match status" value="1"/>
</dbReference>
<dbReference type="PROSITE" id="PS50109">
    <property type="entry name" value="HIS_KIN"/>
    <property type="match status" value="1"/>
</dbReference>
<dbReference type="SMART" id="SM00388">
    <property type="entry name" value="HisKA"/>
    <property type="match status" value="1"/>
</dbReference>
<dbReference type="SUPFAM" id="SSF47384">
    <property type="entry name" value="Homodimeric domain of signal transducing histidine kinase"/>
    <property type="match status" value="1"/>
</dbReference>
<dbReference type="InterPro" id="IPR003594">
    <property type="entry name" value="HATPase_dom"/>
</dbReference>
<dbReference type="GO" id="GO:0005886">
    <property type="term" value="C:plasma membrane"/>
    <property type="evidence" value="ECO:0007669"/>
    <property type="project" value="TreeGrafter"/>
</dbReference>
<protein>
    <recommendedName>
        <fullName evidence="2">histidine kinase</fullName>
        <ecNumber evidence="2">2.7.13.3</ecNumber>
    </recommendedName>
</protein>
<dbReference type="SMART" id="SM01079">
    <property type="entry name" value="CHASE"/>
    <property type="match status" value="1"/>
</dbReference>
<dbReference type="SUPFAM" id="SSF55874">
    <property type="entry name" value="ATPase domain of HSP90 chaperone/DNA topoisomerase II/histidine kinase"/>
    <property type="match status" value="1"/>
</dbReference>
<dbReference type="InterPro" id="IPR036890">
    <property type="entry name" value="HATPase_C_sf"/>
</dbReference>
<evidence type="ECO:0000313" key="11">
    <source>
        <dbReference type="EMBL" id="RCU58229.1"/>
    </source>
</evidence>
<dbReference type="CDD" id="cd00082">
    <property type="entry name" value="HisKA"/>
    <property type="match status" value="1"/>
</dbReference>
<dbReference type="EC" id="2.7.13.3" evidence="2"/>
<evidence type="ECO:0000256" key="5">
    <source>
        <dbReference type="ARBA" id="ARBA00022777"/>
    </source>
</evidence>
<evidence type="ECO:0000256" key="6">
    <source>
        <dbReference type="PROSITE-ProRule" id="PRU00169"/>
    </source>
</evidence>
<organism evidence="11 12">
    <name type="scientific">Oceanihabitans sediminis</name>
    <dbReference type="NCBI Taxonomy" id="1812012"/>
    <lineage>
        <taxon>Bacteria</taxon>
        <taxon>Pseudomonadati</taxon>
        <taxon>Bacteroidota</taxon>
        <taxon>Flavobacteriia</taxon>
        <taxon>Flavobacteriales</taxon>
        <taxon>Flavobacteriaceae</taxon>
        <taxon>Oceanihabitans</taxon>
    </lineage>
</organism>
<dbReference type="PROSITE" id="PS50839">
    <property type="entry name" value="CHASE"/>
    <property type="match status" value="1"/>
</dbReference>
<keyword evidence="5" id="KW-0418">Kinase</keyword>
<dbReference type="SMART" id="SM00448">
    <property type="entry name" value="REC"/>
    <property type="match status" value="1"/>
</dbReference>
<sequence>MIKRKEFFIALGAFIFLNLIVLFIWNRYNHERRFELTNQIEDSARNLIQEINGIIKYDIQVLENLKYRLEVSDGRNFEYWDHEAKIILKQDKSFKFIEWIDSTMIIRRVNPIKGNEAAIGLDISKFDYRIGEWLKHKEEGSTNITPWAALTQGGNAFLVDVPVYYNNRFQGTITAGMDFKNNLDEITKNLVDYTIEIKDENGTLFYSHNASLHDVLDNESSFSKNFTIDKLDKQQWTLKISPTPASFAKNNDESIINMLIFGVSLSTLLSLLIYFYLKAKTESLRVIKVLRRLKKSNKKLTKERKKAEKASEAKTVFLANMSHEIRTPLNAILGFIQILKNSKDVEINKTYLKLMDRSSKNLLSLVNNVLEIDEIESGKIQLFNQVFNPSEEIASTVSQYENKFKQKNLDLDLEFISKSNNMVVGDEGKYNQVLINLIKNALKFTNRGGAKIKYEERVFNDKLYVKIRIKDTGLGIHKANLTSIFERFTQIDVGLKKKHKGSGLGLSISNQLVQLMGGTISVESKLHQGAEFIVEIPFTLSKSEVNKTLEHKDIYFNNLNVLIVDDNKVNILVLAEMLKQLGVKSDKALNGVEAIEQVKNNSYHLILMDIHMPIMDGFEATQIIRKENKEVLILGLSADVTKNAISRSLEIGMNDYLTKPLSKDKLHQVLTKYFSEKLD</sequence>
<evidence type="ECO:0000256" key="4">
    <source>
        <dbReference type="ARBA" id="ARBA00022679"/>
    </source>
</evidence>
<feature type="domain" description="CHASE" evidence="10">
    <location>
        <begin position="101"/>
        <end position="190"/>
    </location>
</feature>
<feature type="transmembrane region" description="Helical" evidence="7">
    <location>
        <begin position="7"/>
        <end position="25"/>
    </location>
</feature>
<dbReference type="InterPro" id="IPR006189">
    <property type="entry name" value="CHASE_dom"/>
</dbReference>
<gene>
    <name evidence="11" type="ORF">DU428_02280</name>
</gene>